<dbReference type="InterPro" id="IPR046373">
    <property type="entry name" value="Acyl-CoA_Oxase/DH_mid-dom_sf"/>
</dbReference>
<dbReference type="Proteomes" id="UP001476950">
    <property type="component" value="Unassembled WGS sequence"/>
</dbReference>
<dbReference type="RefSeq" id="WP_190452493.1">
    <property type="nucleotide sequence ID" value="NZ_JAMPLM010000018.1"/>
</dbReference>
<dbReference type="InterPro" id="IPR013786">
    <property type="entry name" value="AcylCoA_DH/ox_N"/>
</dbReference>
<organism evidence="2 3">
    <name type="scientific">Stenomitos frigidus AS-A4</name>
    <dbReference type="NCBI Taxonomy" id="2933935"/>
    <lineage>
        <taxon>Bacteria</taxon>
        <taxon>Bacillati</taxon>
        <taxon>Cyanobacteriota</taxon>
        <taxon>Cyanophyceae</taxon>
        <taxon>Leptolyngbyales</taxon>
        <taxon>Leptolyngbyaceae</taxon>
        <taxon>Stenomitos</taxon>
    </lineage>
</organism>
<dbReference type="PANTHER" id="PTHR43884">
    <property type="entry name" value="ACYL-COA DEHYDROGENASE"/>
    <property type="match status" value="1"/>
</dbReference>
<dbReference type="Pfam" id="PF02771">
    <property type="entry name" value="Acyl-CoA_dh_N"/>
    <property type="match status" value="1"/>
</dbReference>
<dbReference type="Gene3D" id="1.10.540.10">
    <property type="entry name" value="Acyl-CoA dehydrogenase/oxidase, N-terminal domain"/>
    <property type="match status" value="1"/>
</dbReference>
<proteinExistence type="predicted"/>
<dbReference type="InterPro" id="IPR037069">
    <property type="entry name" value="AcylCoA_DH/ox_N_sf"/>
</dbReference>
<dbReference type="PIRSF" id="PIRSF016578">
    <property type="entry name" value="HsaA"/>
    <property type="match status" value="1"/>
</dbReference>
<dbReference type="Gene3D" id="1.20.140.10">
    <property type="entry name" value="Butyryl-CoA Dehydrogenase, subunit A, domain 3"/>
    <property type="match status" value="1"/>
</dbReference>
<reference evidence="2 3" key="1">
    <citation type="submission" date="2022-04" db="EMBL/GenBank/DDBJ databases">
        <title>Positive selection, recombination, and allopatry shape intraspecific diversity of widespread and dominant cyanobacteria.</title>
        <authorList>
            <person name="Wei J."/>
            <person name="Shu W."/>
            <person name="Hu C."/>
        </authorList>
    </citation>
    <scope>NUCLEOTIDE SEQUENCE [LARGE SCALE GENOMIC DNA]</scope>
    <source>
        <strain evidence="2 3">AS-A4</strain>
    </source>
</reference>
<comment type="caution">
    <text evidence="2">The sequence shown here is derived from an EMBL/GenBank/DDBJ whole genome shotgun (WGS) entry which is preliminary data.</text>
</comment>
<evidence type="ECO:0000313" key="2">
    <source>
        <dbReference type="EMBL" id="MEP1060477.1"/>
    </source>
</evidence>
<dbReference type="InterPro" id="IPR009100">
    <property type="entry name" value="AcylCoA_DH/oxidase_NM_dom_sf"/>
</dbReference>
<keyword evidence="3" id="KW-1185">Reference proteome</keyword>
<feature type="domain" description="Acyl-CoA dehydrogenase/oxidase N-terminal" evidence="1">
    <location>
        <begin position="36"/>
        <end position="132"/>
    </location>
</feature>
<dbReference type="PANTHER" id="PTHR43884:SF12">
    <property type="entry name" value="ISOVALERYL-COA DEHYDROGENASE, MITOCHONDRIAL-RELATED"/>
    <property type="match status" value="1"/>
</dbReference>
<sequence>MQIAPTLTATPLFQVLSDTSKQPSIAPLIPALKVAIAENLAPQVQRIDQEGFYPREFMHQVGALGGFGQAVAPECGGAGQGVRSAVQVIEAVSAECLCTGFMVWCQIACTWYLQNSDNEYLKTHLLPQVATGTVLGGTGLSNPMKHFASIEKIALTAEKRPGGYVLNGLLPWVSNLGAGHPFGIAAKLADGDDYLMAIVSDAFAGLSLRQNAHFIALEGSGTYSCVFKDVFVPDEWILAAPCDDYVERIRPGFILTQVGMGLGLVTGCIDLIERYRPRLGHVNSFLDDQAEDLAAALASARLKTYTLADQLSQPDVHITPDLLKAVIQARITASELSLKAANAAMLHAGARAYLQGSEPARRLREAYFVAIVTPALKQLKKMLHHLEQS</sequence>
<name>A0ABV0KMM5_9CYAN</name>
<evidence type="ECO:0000259" key="1">
    <source>
        <dbReference type="Pfam" id="PF02771"/>
    </source>
</evidence>
<dbReference type="SUPFAM" id="SSF56645">
    <property type="entry name" value="Acyl-CoA dehydrogenase NM domain-like"/>
    <property type="match status" value="1"/>
</dbReference>
<dbReference type="Gene3D" id="2.40.110.10">
    <property type="entry name" value="Butyryl-CoA Dehydrogenase, subunit A, domain 2"/>
    <property type="match status" value="1"/>
</dbReference>
<dbReference type="SUPFAM" id="SSF47203">
    <property type="entry name" value="Acyl-CoA dehydrogenase C-terminal domain-like"/>
    <property type="match status" value="1"/>
</dbReference>
<evidence type="ECO:0000313" key="3">
    <source>
        <dbReference type="Proteomes" id="UP001476950"/>
    </source>
</evidence>
<dbReference type="EMBL" id="JAMPLM010000018">
    <property type="protein sequence ID" value="MEP1060477.1"/>
    <property type="molecule type" value="Genomic_DNA"/>
</dbReference>
<gene>
    <name evidence="2" type="ORF">NDI38_18760</name>
</gene>
<protein>
    <submittedName>
        <fullName evidence="2">Acyl-CoA/acyl-ACP dehydrogenase</fullName>
    </submittedName>
</protein>
<accession>A0ABV0KMM5</accession>
<dbReference type="InterPro" id="IPR036250">
    <property type="entry name" value="AcylCo_DH-like_C"/>
</dbReference>